<feature type="binding site" evidence="9 12">
    <location>
        <position position="192"/>
    </location>
    <ligand>
        <name>substrate</name>
    </ligand>
</feature>
<dbReference type="PANTHER" id="PTHR31637:SF0">
    <property type="entry name" value="2,3-BISPHOSPHOGLYCERATE-INDEPENDENT PHOSPHOGLYCERATE MUTASE"/>
    <property type="match status" value="1"/>
</dbReference>
<evidence type="ECO:0000256" key="8">
    <source>
        <dbReference type="ARBA" id="ARBA00023235"/>
    </source>
</evidence>
<evidence type="ECO:0000256" key="13">
    <source>
        <dbReference type="PIRSR" id="PIRSR001492-3"/>
    </source>
</evidence>
<feature type="domain" description="Metalloenzyme" evidence="14">
    <location>
        <begin position="12"/>
        <end position="503"/>
    </location>
</feature>
<dbReference type="InterPro" id="IPR006124">
    <property type="entry name" value="Metalloenzyme"/>
</dbReference>
<evidence type="ECO:0000256" key="3">
    <source>
        <dbReference type="ARBA" id="ARBA00004798"/>
    </source>
</evidence>
<dbReference type="InterPro" id="IPR005995">
    <property type="entry name" value="Pgm_bpd_ind"/>
</dbReference>
<dbReference type="FunFam" id="3.40.1450.10:FF:000002">
    <property type="entry name" value="2,3-bisphosphoglycerate-independent phosphoglycerate mutase"/>
    <property type="match status" value="1"/>
</dbReference>
<dbReference type="Gene3D" id="3.40.1450.10">
    <property type="entry name" value="BPG-independent phosphoglycerate mutase, domain B"/>
    <property type="match status" value="1"/>
</dbReference>
<dbReference type="EMBL" id="QGLE01000004">
    <property type="protein sequence ID" value="PWR24168.1"/>
    <property type="molecule type" value="Genomic_DNA"/>
</dbReference>
<dbReference type="InterPro" id="IPR036646">
    <property type="entry name" value="PGAM_B_sf"/>
</dbReference>
<dbReference type="AlphaFoldDB" id="A0A317EAN2"/>
<dbReference type="GO" id="GO:0004619">
    <property type="term" value="F:phosphoglycerate mutase activity"/>
    <property type="evidence" value="ECO:0007669"/>
    <property type="project" value="UniProtKB-UniRule"/>
</dbReference>
<dbReference type="Pfam" id="PF06415">
    <property type="entry name" value="iPGM_N"/>
    <property type="match status" value="1"/>
</dbReference>
<dbReference type="GO" id="GO:0006007">
    <property type="term" value="P:glucose catabolic process"/>
    <property type="evidence" value="ECO:0007669"/>
    <property type="project" value="InterPro"/>
</dbReference>
<reference evidence="16 17" key="1">
    <citation type="submission" date="2018-05" db="EMBL/GenBank/DDBJ databases">
        <title>Zavarzinia sp. HR-AS.</title>
        <authorList>
            <person name="Lee Y."/>
            <person name="Jeon C.O."/>
        </authorList>
    </citation>
    <scope>NUCLEOTIDE SEQUENCE [LARGE SCALE GENOMIC DNA]</scope>
    <source>
        <strain evidence="16 17">HR-AS</strain>
    </source>
</reference>
<evidence type="ECO:0000256" key="10">
    <source>
        <dbReference type="NCBIfam" id="TIGR01307"/>
    </source>
</evidence>
<feature type="binding site" evidence="9 13">
    <location>
        <position position="70"/>
    </location>
    <ligand>
        <name>Mn(2+)</name>
        <dbReference type="ChEBI" id="CHEBI:29035"/>
        <label>2</label>
    </ligand>
</feature>
<evidence type="ECO:0000256" key="5">
    <source>
        <dbReference type="ARBA" id="ARBA00022723"/>
    </source>
</evidence>
<feature type="active site" description="Phosphoserine intermediate" evidence="9 11">
    <location>
        <position position="70"/>
    </location>
</feature>
<dbReference type="SUPFAM" id="SSF64158">
    <property type="entry name" value="2,3-Bisphosphoglycerate-independent phosphoglycerate mutase, substrate-binding domain"/>
    <property type="match status" value="1"/>
</dbReference>
<feature type="binding site" evidence="9 12">
    <location>
        <position position="131"/>
    </location>
    <ligand>
        <name>substrate</name>
    </ligand>
</feature>
<dbReference type="GO" id="GO:0005829">
    <property type="term" value="C:cytosol"/>
    <property type="evidence" value="ECO:0007669"/>
    <property type="project" value="TreeGrafter"/>
</dbReference>
<gene>
    <name evidence="9" type="primary">gpmI</name>
    <name evidence="16" type="ORF">DKG74_08575</name>
</gene>
<dbReference type="Pfam" id="PF01676">
    <property type="entry name" value="Metalloenzyme"/>
    <property type="match status" value="1"/>
</dbReference>
<evidence type="ECO:0000256" key="4">
    <source>
        <dbReference type="ARBA" id="ARBA00008819"/>
    </source>
</evidence>
<feature type="binding site" evidence="9 12">
    <location>
        <begin position="160"/>
        <end position="161"/>
    </location>
    <ligand>
        <name>substrate</name>
    </ligand>
</feature>
<comment type="similarity">
    <text evidence="4 9">Belongs to the BPG-independent phosphoglycerate mutase family.</text>
</comment>
<dbReference type="UniPathway" id="UPA00109">
    <property type="reaction ID" value="UER00186"/>
</dbReference>
<protein>
    <recommendedName>
        <fullName evidence="9 10">2,3-bisphosphoglycerate-independent phosphoglycerate mutase</fullName>
        <shortName evidence="9">BPG-independent PGAM</shortName>
        <shortName evidence="9">Phosphoglyceromutase</shortName>
        <shortName evidence="9">iPGM</shortName>
        <ecNumber evidence="9 10">5.4.2.12</ecNumber>
    </recommendedName>
</protein>
<evidence type="ECO:0000256" key="12">
    <source>
        <dbReference type="PIRSR" id="PIRSR001492-2"/>
    </source>
</evidence>
<comment type="subunit">
    <text evidence="9">Monomer.</text>
</comment>
<dbReference type="GO" id="GO:0030145">
    <property type="term" value="F:manganese ion binding"/>
    <property type="evidence" value="ECO:0007669"/>
    <property type="project" value="UniProtKB-UniRule"/>
</dbReference>
<dbReference type="GO" id="GO:0006096">
    <property type="term" value="P:glycolytic process"/>
    <property type="evidence" value="ECO:0007669"/>
    <property type="project" value="UniProtKB-UniRule"/>
</dbReference>
<feature type="binding site" evidence="9 13">
    <location>
        <position position="20"/>
    </location>
    <ligand>
        <name>Mn(2+)</name>
        <dbReference type="ChEBI" id="CHEBI:29035"/>
        <label>2</label>
    </ligand>
</feature>
<feature type="binding site" evidence="9 13">
    <location>
        <position position="466"/>
    </location>
    <ligand>
        <name>Mn(2+)</name>
        <dbReference type="ChEBI" id="CHEBI:29035"/>
        <label>1</label>
    </ligand>
</feature>
<dbReference type="SUPFAM" id="SSF53649">
    <property type="entry name" value="Alkaline phosphatase-like"/>
    <property type="match status" value="1"/>
</dbReference>
<comment type="function">
    <text evidence="2 9">Catalyzes the interconversion of 2-phosphoglycerate and 3-phosphoglycerate.</text>
</comment>
<comment type="pathway">
    <text evidence="3 9">Carbohydrate degradation; glycolysis; pyruvate from D-glyceraldehyde 3-phosphate: step 3/5.</text>
</comment>
<evidence type="ECO:0000259" key="14">
    <source>
        <dbReference type="Pfam" id="PF01676"/>
    </source>
</evidence>
<dbReference type="InterPro" id="IPR011258">
    <property type="entry name" value="BPG-indep_PGM_N"/>
</dbReference>
<feature type="binding site" evidence="9 13">
    <location>
        <position position="448"/>
    </location>
    <ligand>
        <name>Mn(2+)</name>
        <dbReference type="ChEBI" id="CHEBI:29035"/>
        <label>2</label>
    </ligand>
</feature>
<comment type="cofactor">
    <cofactor evidence="9">
        <name>Mn(2+)</name>
        <dbReference type="ChEBI" id="CHEBI:29035"/>
    </cofactor>
    <text evidence="9">Binds 2 manganese ions per subunit.</text>
</comment>
<evidence type="ECO:0000256" key="6">
    <source>
        <dbReference type="ARBA" id="ARBA00023152"/>
    </source>
</evidence>
<dbReference type="RefSeq" id="WP_109904728.1">
    <property type="nucleotide sequence ID" value="NZ_QGLE01000004.1"/>
</dbReference>
<dbReference type="PANTHER" id="PTHR31637">
    <property type="entry name" value="2,3-BISPHOSPHOGLYCERATE-INDEPENDENT PHOSPHOGLYCERATE MUTASE"/>
    <property type="match status" value="1"/>
</dbReference>
<organism evidence="16 17">
    <name type="scientific">Zavarzinia aquatilis</name>
    <dbReference type="NCBI Taxonomy" id="2211142"/>
    <lineage>
        <taxon>Bacteria</taxon>
        <taxon>Pseudomonadati</taxon>
        <taxon>Pseudomonadota</taxon>
        <taxon>Alphaproteobacteria</taxon>
        <taxon>Rhodospirillales</taxon>
        <taxon>Zavarziniaceae</taxon>
        <taxon>Zavarzinia</taxon>
    </lineage>
</organism>
<dbReference type="PIRSF" id="PIRSF001492">
    <property type="entry name" value="IPGAM"/>
    <property type="match status" value="1"/>
</dbReference>
<keyword evidence="5 9" id="KW-0479">Metal-binding</keyword>
<keyword evidence="8 9" id="KW-0413">Isomerase</keyword>
<evidence type="ECO:0000256" key="2">
    <source>
        <dbReference type="ARBA" id="ARBA00002315"/>
    </source>
</evidence>
<name>A0A317EAN2_9PROT</name>
<comment type="catalytic activity">
    <reaction evidence="1 9">
        <text>(2R)-2-phosphoglycerate = (2R)-3-phosphoglycerate</text>
        <dbReference type="Rhea" id="RHEA:15901"/>
        <dbReference type="ChEBI" id="CHEBI:58272"/>
        <dbReference type="ChEBI" id="CHEBI:58289"/>
        <dbReference type="EC" id="5.4.2.12"/>
    </reaction>
</comment>
<evidence type="ECO:0000256" key="7">
    <source>
        <dbReference type="ARBA" id="ARBA00023211"/>
    </source>
</evidence>
<evidence type="ECO:0000256" key="11">
    <source>
        <dbReference type="PIRSR" id="PIRSR001492-1"/>
    </source>
</evidence>
<feature type="binding site" evidence="9 12">
    <location>
        <position position="339"/>
    </location>
    <ligand>
        <name>substrate</name>
    </ligand>
</feature>
<dbReference type="Proteomes" id="UP000245461">
    <property type="component" value="Unassembled WGS sequence"/>
</dbReference>
<dbReference type="EC" id="5.4.2.12" evidence="9 10"/>
<dbReference type="Gene3D" id="3.40.720.10">
    <property type="entry name" value="Alkaline Phosphatase, subunit A"/>
    <property type="match status" value="1"/>
</dbReference>
<feature type="binding site" evidence="9 13">
    <location>
        <position position="406"/>
    </location>
    <ligand>
        <name>Mn(2+)</name>
        <dbReference type="ChEBI" id="CHEBI:29035"/>
        <label>1</label>
    </ligand>
</feature>
<feature type="binding site" evidence="9 12">
    <location>
        <begin position="263"/>
        <end position="266"/>
    </location>
    <ligand>
        <name>substrate</name>
    </ligand>
</feature>
<sequence length="531" mass="56281">MTDATLSVIPQKPVVLCILDGWGWREGGDDNAIAKAKTPNYSRLLETCPHSLIRTSGLSVGLPEGQMGNSEVGHMNLGGGRVVMQDLPRIDQAVSDGTLAENAVLLKAIEATKAKGGALHILGLLSPGGVHSHQDHMAALVRIASGHGLKVIVHGFLDGRDTPPKSALEFLADFEASLDGVPDWSMGTVSGRYFAMDRDKRWDRVGLAFKAMVEAEGVAAASARAAIEASYAEGVTDEFVKPAAIGHYRGMHDGDGLIMANFRADRAREILVALLDPHFDGFPRARLPQFAGIAGMVEYSSQLNGFVPAIFPAERVEDPLGAVVAKAGKTQLRIAETEKYAHVTFFFNGGEETVFEGEDRILINSPKVATYDLAPAMSAREVTDRLVEAIAGKTYDLIVVNFANPDMVGHTGIMDAAIQAVETIDACLGRLTAAVEAAGGVMLVTADHGNIEQMVDPETHGAYTAHTTNLVPAFLFNARSEVALGDGRLADIAPTLLPFLGLPQPAAMTGNSLLVPAQADAAALPERRARA</sequence>
<accession>A0A317EAN2</accession>
<dbReference type="InterPro" id="IPR017850">
    <property type="entry name" value="Alkaline_phosphatase_core_sf"/>
</dbReference>
<comment type="caution">
    <text evidence="16">The sequence shown here is derived from an EMBL/GenBank/DDBJ whole genome shotgun (WGS) entry which is preliminary data.</text>
</comment>
<dbReference type="NCBIfam" id="TIGR01307">
    <property type="entry name" value="pgm_bpd_ind"/>
    <property type="match status" value="1"/>
</dbReference>
<dbReference type="OrthoDB" id="9800863at2"/>
<feature type="binding site" evidence="9 12">
    <location>
        <position position="198"/>
    </location>
    <ligand>
        <name>substrate</name>
    </ligand>
</feature>
<evidence type="ECO:0000256" key="1">
    <source>
        <dbReference type="ARBA" id="ARBA00000370"/>
    </source>
</evidence>
<dbReference type="CDD" id="cd16010">
    <property type="entry name" value="iPGM"/>
    <property type="match status" value="1"/>
</dbReference>
<keyword evidence="6 9" id="KW-0324">Glycolysis</keyword>
<keyword evidence="7 9" id="KW-0464">Manganese</keyword>
<evidence type="ECO:0000256" key="9">
    <source>
        <dbReference type="HAMAP-Rule" id="MF_01038"/>
    </source>
</evidence>
<feature type="binding site" evidence="9 13">
    <location>
        <position position="447"/>
    </location>
    <ligand>
        <name>Mn(2+)</name>
        <dbReference type="ChEBI" id="CHEBI:29035"/>
        <label>2</label>
    </ligand>
</feature>
<keyword evidence="17" id="KW-1185">Reference proteome</keyword>
<evidence type="ECO:0000259" key="15">
    <source>
        <dbReference type="Pfam" id="PF06415"/>
    </source>
</evidence>
<proteinExistence type="inferred from homology"/>
<dbReference type="HAMAP" id="MF_01038">
    <property type="entry name" value="GpmI"/>
    <property type="match status" value="1"/>
</dbReference>
<feature type="binding site" evidence="9 13">
    <location>
        <position position="410"/>
    </location>
    <ligand>
        <name>Mn(2+)</name>
        <dbReference type="ChEBI" id="CHEBI:29035"/>
        <label>1</label>
    </ligand>
</feature>
<evidence type="ECO:0000313" key="16">
    <source>
        <dbReference type="EMBL" id="PWR24168.1"/>
    </source>
</evidence>
<evidence type="ECO:0000313" key="17">
    <source>
        <dbReference type="Proteomes" id="UP000245461"/>
    </source>
</evidence>
<feature type="domain" description="BPG-independent PGAM N-terminal" evidence="15">
    <location>
        <begin position="90"/>
        <end position="300"/>
    </location>
</feature>